<protein>
    <submittedName>
        <fullName evidence="1">DUF1552 domain-containing protein</fullName>
    </submittedName>
</protein>
<dbReference type="RefSeq" id="WP_274151202.1">
    <property type="nucleotide sequence ID" value="NZ_CP117811.1"/>
</dbReference>
<dbReference type="Proteomes" id="UP001214250">
    <property type="component" value="Chromosome 1"/>
</dbReference>
<evidence type="ECO:0000313" key="2">
    <source>
        <dbReference type="Proteomes" id="UP001214250"/>
    </source>
</evidence>
<dbReference type="InterPro" id="IPR011447">
    <property type="entry name" value="DUF1552"/>
</dbReference>
<organism evidence="1 2">
    <name type="scientific">Lentisphaera profundi</name>
    <dbReference type="NCBI Taxonomy" id="1658616"/>
    <lineage>
        <taxon>Bacteria</taxon>
        <taxon>Pseudomonadati</taxon>
        <taxon>Lentisphaerota</taxon>
        <taxon>Lentisphaeria</taxon>
        <taxon>Lentisphaerales</taxon>
        <taxon>Lentisphaeraceae</taxon>
        <taxon>Lentisphaera</taxon>
    </lineage>
</organism>
<evidence type="ECO:0000313" key="1">
    <source>
        <dbReference type="EMBL" id="WDE97053.1"/>
    </source>
</evidence>
<dbReference type="EMBL" id="CP117811">
    <property type="protein sequence ID" value="WDE97053.1"/>
    <property type="molecule type" value="Genomic_DNA"/>
</dbReference>
<sequence length="442" mass="49978">MSKKSWHLDRRTFLRGTGVACALPYLEAMSATKPKGEDPKRMCFLYFPNGACEPGKIKEETKKYRFFPDQEGRDYKNNHSLEPLNDFRDDMTILGGLSHPRSRQLLGHIAGDTWLTGGDVRNTYKNNISIDQVAAGHIGKDSRYPSFALSADGGVGYKSRVTSLSFNSIGNAIPTEHRHREIFERYFNPTGGGSTEARRKELQRGRKIVDLVYGNSKELQRKLGKGDQDKMDQYLTSLNSVEKQIIKNEEWLDIPLKNADFSKLNFDLDPTKNAETYIRSMYDLIVLAYEMDLTRVVTYQIAREDGMGFGENFPKLALNAKKGIHGISHSNDAMLWSSWDNWLSQQYAYFLGRMKEVKDEHGSILDNTQVLYGSSQAHTHNARNLPLVLAGGKNMGIKHGSYQRFEEKTPMTNLFVSMLNAAGIKRSKFSDSTGKLPGEIFS</sequence>
<dbReference type="Pfam" id="PF07586">
    <property type="entry name" value="HXXSHH"/>
    <property type="match status" value="1"/>
</dbReference>
<name>A0ABY7VS70_9BACT</name>
<keyword evidence="2" id="KW-1185">Reference proteome</keyword>
<gene>
    <name evidence="1" type="ORF">PQO03_03670</name>
</gene>
<proteinExistence type="predicted"/>
<accession>A0ABY7VS70</accession>
<reference evidence="1 2" key="1">
    <citation type="submission" date="2023-02" db="EMBL/GenBank/DDBJ databases">
        <title>Genome sequence of Lentisphaera profundi SAORIC-696.</title>
        <authorList>
            <person name="Kim e."/>
            <person name="Cho J.-C."/>
            <person name="Choi A."/>
            <person name="Kang I."/>
        </authorList>
    </citation>
    <scope>NUCLEOTIDE SEQUENCE [LARGE SCALE GENOMIC DNA]</scope>
    <source>
        <strain evidence="1 2">SAORIC-696</strain>
    </source>
</reference>